<comment type="function">
    <text evidence="4">Catalyzes the phosphorylation of the 3'-hydroxyl group of dephosphocoenzyme A to form coenzyme A.</text>
</comment>
<dbReference type="FunFam" id="3.40.50.300:FF:000485">
    <property type="entry name" value="Dephospho-CoA kinase CAB5"/>
    <property type="match status" value="1"/>
</dbReference>
<dbReference type="InterPro" id="IPR027417">
    <property type="entry name" value="P-loop_NTPase"/>
</dbReference>
<keyword evidence="10" id="KW-1185">Reference proteome</keyword>
<dbReference type="InterPro" id="IPR001977">
    <property type="entry name" value="Depp_CoAkinase"/>
</dbReference>
<dbReference type="PROSITE" id="PS51219">
    <property type="entry name" value="DPCK"/>
    <property type="match status" value="1"/>
</dbReference>
<dbReference type="GO" id="GO:0005737">
    <property type="term" value="C:cytoplasm"/>
    <property type="evidence" value="ECO:0007669"/>
    <property type="project" value="UniProtKB-ARBA"/>
</dbReference>
<name>A0ABD1Z2U5_9MARC</name>
<dbReference type="EC" id="2.7.1.24" evidence="6"/>
<evidence type="ECO:0000256" key="7">
    <source>
        <dbReference type="ARBA" id="ARBA00069592"/>
    </source>
</evidence>
<gene>
    <name evidence="9" type="ORF">R1flu_009425</name>
</gene>
<evidence type="ECO:0000313" key="10">
    <source>
        <dbReference type="Proteomes" id="UP001605036"/>
    </source>
</evidence>
<dbReference type="PANTHER" id="PTHR10695">
    <property type="entry name" value="DEPHOSPHO-COA KINASE-RELATED"/>
    <property type="match status" value="1"/>
</dbReference>
<keyword evidence="3" id="KW-0067">ATP-binding</keyword>
<dbReference type="NCBIfam" id="TIGR00152">
    <property type="entry name" value="dephospho-CoA kinase"/>
    <property type="match status" value="1"/>
</dbReference>
<protein>
    <recommendedName>
        <fullName evidence="7">Dephospho-CoA kinase</fullName>
        <ecNumber evidence="6">2.7.1.24</ecNumber>
    </recommendedName>
    <alternativeName>
        <fullName evidence="8">Dephosphocoenzyme A kinase</fullName>
    </alternativeName>
</protein>
<dbReference type="AlphaFoldDB" id="A0ABD1Z2U5"/>
<dbReference type="Pfam" id="PF01121">
    <property type="entry name" value="CoaE"/>
    <property type="match status" value="1"/>
</dbReference>
<sequence length="260" mass="29697">MRIVGLTGGIASGKSTVSKELHNRGIPIVDADKIAYDVLKKGTRGWKRVVEIFGREILLESGEVNRARLGEIVFADPAKRKQLNKALEPFIAFGIFWEIFKYWLYGTHVIVLDIPLLYEAKMDWISKPVVVVWLDLETQEARLLMRDRLPEEQARNRINSQLPLDIKRDKADIIIDNSGTLENTQAQVDNLYTTITAPLSLKEFLLSRTGSTSRRLQVKIMGPYLVVHQVSSAVHRAYSLRRNLKLEEGSTLVKQRKYQL</sequence>
<comment type="caution">
    <text evidence="9">The sequence shown here is derived from an EMBL/GenBank/DDBJ whole genome shotgun (WGS) entry which is preliminary data.</text>
</comment>
<comment type="similarity">
    <text evidence="1">Belongs to the CoaE family.</text>
</comment>
<dbReference type="CDD" id="cd02022">
    <property type="entry name" value="DPCK"/>
    <property type="match status" value="1"/>
</dbReference>
<evidence type="ECO:0000256" key="2">
    <source>
        <dbReference type="ARBA" id="ARBA00022741"/>
    </source>
</evidence>
<dbReference type="SUPFAM" id="SSF52540">
    <property type="entry name" value="P-loop containing nucleoside triphosphate hydrolases"/>
    <property type="match status" value="1"/>
</dbReference>
<dbReference type="PANTHER" id="PTHR10695:SF46">
    <property type="entry name" value="BIFUNCTIONAL COENZYME A SYNTHASE-RELATED"/>
    <property type="match status" value="1"/>
</dbReference>
<dbReference type="Proteomes" id="UP001605036">
    <property type="component" value="Unassembled WGS sequence"/>
</dbReference>
<evidence type="ECO:0000256" key="8">
    <source>
        <dbReference type="ARBA" id="ARBA00076292"/>
    </source>
</evidence>
<accession>A0ABD1Z2U5</accession>
<comment type="pathway">
    <text evidence="5">Cofactor biosynthesis; coenzyme A biosynthesis; CoA from (R)-pantothenate: step 5/5.</text>
</comment>
<dbReference type="EMBL" id="JBHFFA010000002">
    <property type="protein sequence ID" value="KAL2641838.1"/>
    <property type="molecule type" value="Genomic_DNA"/>
</dbReference>
<dbReference type="GO" id="GO:0005524">
    <property type="term" value="F:ATP binding"/>
    <property type="evidence" value="ECO:0007669"/>
    <property type="project" value="UniProtKB-KW"/>
</dbReference>
<dbReference type="HAMAP" id="MF_00376">
    <property type="entry name" value="Dephospho_CoA_kinase"/>
    <property type="match status" value="1"/>
</dbReference>
<evidence type="ECO:0000256" key="4">
    <source>
        <dbReference type="ARBA" id="ARBA00055723"/>
    </source>
</evidence>
<evidence type="ECO:0000313" key="9">
    <source>
        <dbReference type="EMBL" id="KAL2641838.1"/>
    </source>
</evidence>
<dbReference type="GO" id="GO:0004140">
    <property type="term" value="F:dephospho-CoA kinase activity"/>
    <property type="evidence" value="ECO:0007669"/>
    <property type="project" value="UniProtKB-EC"/>
</dbReference>
<proteinExistence type="inferred from homology"/>
<evidence type="ECO:0000256" key="1">
    <source>
        <dbReference type="ARBA" id="ARBA00009018"/>
    </source>
</evidence>
<organism evidence="9 10">
    <name type="scientific">Riccia fluitans</name>
    <dbReference type="NCBI Taxonomy" id="41844"/>
    <lineage>
        <taxon>Eukaryota</taxon>
        <taxon>Viridiplantae</taxon>
        <taxon>Streptophyta</taxon>
        <taxon>Embryophyta</taxon>
        <taxon>Marchantiophyta</taxon>
        <taxon>Marchantiopsida</taxon>
        <taxon>Marchantiidae</taxon>
        <taxon>Marchantiales</taxon>
        <taxon>Ricciaceae</taxon>
        <taxon>Riccia</taxon>
    </lineage>
</organism>
<dbReference type="Gene3D" id="3.40.50.300">
    <property type="entry name" value="P-loop containing nucleotide triphosphate hydrolases"/>
    <property type="match status" value="1"/>
</dbReference>
<evidence type="ECO:0000256" key="5">
    <source>
        <dbReference type="ARBA" id="ARBA00060696"/>
    </source>
</evidence>
<evidence type="ECO:0000256" key="6">
    <source>
        <dbReference type="ARBA" id="ARBA00066359"/>
    </source>
</evidence>
<keyword evidence="2" id="KW-0547">Nucleotide-binding</keyword>
<reference evidence="9 10" key="1">
    <citation type="submission" date="2024-09" db="EMBL/GenBank/DDBJ databases">
        <title>Chromosome-scale assembly of Riccia fluitans.</title>
        <authorList>
            <person name="Paukszto L."/>
            <person name="Sawicki J."/>
            <person name="Karawczyk K."/>
            <person name="Piernik-Szablinska J."/>
            <person name="Szczecinska M."/>
            <person name="Mazdziarz M."/>
        </authorList>
    </citation>
    <scope>NUCLEOTIDE SEQUENCE [LARGE SCALE GENOMIC DNA]</scope>
    <source>
        <strain evidence="9">Rf_01</strain>
        <tissue evidence="9">Aerial parts of the thallus</tissue>
    </source>
</reference>
<evidence type="ECO:0000256" key="3">
    <source>
        <dbReference type="ARBA" id="ARBA00022840"/>
    </source>
</evidence>